<dbReference type="Proteomes" id="UP000256345">
    <property type="component" value="Unassembled WGS sequence"/>
</dbReference>
<gene>
    <name evidence="1" type="ORF">ATI61_118176</name>
</gene>
<dbReference type="PANTHER" id="PTHR36456">
    <property type="entry name" value="UPF0232 PROTEIN SCO3875"/>
    <property type="match status" value="1"/>
</dbReference>
<dbReference type="PANTHER" id="PTHR36456:SF1">
    <property type="entry name" value="UPF0232 PROTEIN SCO3875"/>
    <property type="match status" value="1"/>
</dbReference>
<name>A0ABX9JNF6_9BACT</name>
<proteinExistence type="predicted"/>
<evidence type="ECO:0000313" key="1">
    <source>
        <dbReference type="EMBL" id="REG22971.1"/>
    </source>
</evidence>
<organism evidence="1 2">
    <name type="scientific">Archangium gephyra</name>
    <dbReference type="NCBI Taxonomy" id="48"/>
    <lineage>
        <taxon>Bacteria</taxon>
        <taxon>Pseudomonadati</taxon>
        <taxon>Myxococcota</taxon>
        <taxon>Myxococcia</taxon>
        <taxon>Myxococcales</taxon>
        <taxon>Cystobacterineae</taxon>
        <taxon>Archangiaceae</taxon>
        <taxon>Archangium</taxon>
    </lineage>
</organism>
<comment type="caution">
    <text evidence="1">The sequence shown here is derived from an EMBL/GenBank/DDBJ whole genome shotgun (WGS) entry which is preliminary data.</text>
</comment>
<dbReference type="EMBL" id="QUMU01000018">
    <property type="protein sequence ID" value="REG22971.1"/>
    <property type="molecule type" value="Genomic_DNA"/>
</dbReference>
<accession>A0ABX9JNF6</accession>
<dbReference type="InterPro" id="IPR007922">
    <property type="entry name" value="DciA-like"/>
</dbReference>
<sequence length="102" mass="10863">MIGPPMARRDPQTLDQLLPRVLARLAEQSGKGRALAPVWNASVGPHISKHSRPHSLEGGTLVVTVASAEWAHTLARQEASLLEQLNTRLGAGAVSALVFRLG</sequence>
<protein>
    <submittedName>
        <fullName evidence="1">Uncharacterized protein DUF721</fullName>
    </submittedName>
</protein>
<reference evidence="1 2" key="1">
    <citation type="submission" date="2018-08" db="EMBL/GenBank/DDBJ databases">
        <title>Genomic Encyclopedia of Archaeal and Bacterial Type Strains, Phase II (KMG-II): from individual species to whole genera.</title>
        <authorList>
            <person name="Goeker M."/>
        </authorList>
    </citation>
    <scope>NUCLEOTIDE SEQUENCE [LARGE SCALE GENOMIC DNA]</scope>
    <source>
        <strain evidence="1 2">DSM 2261</strain>
    </source>
</reference>
<evidence type="ECO:0000313" key="2">
    <source>
        <dbReference type="Proteomes" id="UP000256345"/>
    </source>
</evidence>
<keyword evidence="2" id="KW-1185">Reference proteome</keyword>
<dbReference type="Pfam" id="PF05258">
    <property type="entry name" value="DciA"/>
    <property type="match status" value="1"/>
</dbReference>